<dbReference type="PANTHER" id="PTHR28260:SF1">
    <property type="entry name" value="SPINDLE POLE BODY COMPONENT SPC105"/>
    <property type="match status" value="1"/>
</dbReference>
<accession>A0A0H2SF93</accession>
<sequence length="1152" mass="126277">MPSQRRQSFAPSATTSKSRGIGKKRARSFAPGEAARQLAPRKSILKSAFAFNVPKDAEGGEDTTMDFTADLTMGPGGFRKSLNKRVSFAVTKDIRIFEANDQNTNSSGGPPSSSPTPPSPDPPPVVQLSNENDYPGRRVSWMGGRRSSVGTDYGERSMSLEASEAPDSPVNPAFMFQGGGGGSSSDTEQDGDEMDMDMTQAMNQDIRRKRSLSIARRSSIAIGKLPAPSNAQDENEVSMEEGQSADMTTSSMESSREGDTHMEYTIPLEQPFREPKPPSEAWLQLQALTNSTSDTSTSSADDEGEDMELTDAITRLARARASFGIGDAQPGDGDPSFSSDESGMADDSADMANQTMNLTGLMGSVRDMDITGDTIAAFGQQLADLDNSIDSPPSSPPAAAPPPLFTSSVFSAPPPQPRSPSPSRQSELQSKSPSAPPLSRLKPPAVFVPPAPSGSTSPRRSVSPNPAPDSPSKKRPAESQIVDVEGTPKPSPAKKHAVGLGKSIPSSFNASPKKQSSTSTTPSSQDSVGTSAGTKTNSLRRPSGYFAQRRSLLPGGLSASASAPQLSSTTSTTLESNEKRRASIAVPQTKPSKLPRINDENVVPPSLRLKSVPAIVISDQSTTEDDDAQDIEQEFRTDEQMAIDSTPIPPTESQTGFEEAEYEEEVPPISIEEFFTMTGVKFMDQLTIPRRSTIRPSQLQQSTSGDEPLRLADYVTAMNVHVPQLELYSWVAKDLQTWIDNSKKIYREAEEEVAKVTPSLFREYVSAEEEGRSELLHQLKLIKANKHGASKEKWYEWKYEWTENLLRDAERGYAELQRDEQVLDDIVSQAEGLLPSLKQQHAQILLELERERSDVAEMEDSDPAYLEELKVTIDEQNALLDGYRADIAEGNAKVERLQEKLQELESQKAENEQVINDANRKITLHKNSTRAEVFRLKDELEALQALHSWRATKVAPNVLELLYDNQFLVSIPCTKYQPRLSELIISKSSVDSKPSKRRDPFPLLSELAESQSQMFASRLASGTVKQLVESLGDFWTSCAQIRNQLTFLSIKYPLVLEPLSSQTDCQGFKARATLLFQKQRAKATVSFIFNEELLARWPFKIRALECQVKVAYGAVDPELIHSAVMQRLSEASVEDNHACLLDACVEASSRYE</sequence>
<dbReference type="InterPro" id="IPR040850">
    <property type="entry name" value="Knl1_RWD_C"/>
</dbReference>
<feature type="domain" description="Spc7 kinetochore protein" evidence="3">
    <location>
        <begin position="658"/>
        <end position="972"/>
    </location>
</feature>
<evidence type="ECO:0000313" key="4">
    <source>
        <dbReference type="EMBL" id="KLO20428.1"/>
    </source>
</evidence>
<proteinExistence type="predicted"/>
<reference evidence="4 5" key="1">
    <citation type="submission" date="2015-04" db="EMBL/GenBank/DDBJ databases">
        <title>Complete genome sequence of Schizopora paradoxa KUC8140, a cosmopolitan wood degrader in East Asia.</title>
        <authorList>
            <consortium name="DOE Joint Genome Institute"/>
            <person name="Min B."/>
            <person name="Park H."/>
            <person name="Jang Y."/>
            <person name="Kim J.-J."/>
            <person name="Kim K.H."/>
            <person name="Pangilinan J."/>
            <person name="Lipzen A."/>
            <person name="Riley R."/>
            <person name="Grigoriev I.V."/>
            <person name="Spatafora J.W."/>
            <person name="Choi I.-G."/>
        </authorList>
    </citation>
    <scope>NUCLEOTIDE SEQUENCE [LARGE SCALE GENOMIC DNA]</scope>
    <source>
        <strain evidence="4 5">KUC8140</strain>
    </source>
</reference>
<evidence type="ECO:0000256" key="1">
    <source>
        <dbReference type="SAM" id="Coils"/>
    </source>
</evidence>
<dbReference type="AlphaFoldDB" id="A0A0H2SF93"/>
<evidence type="ECO:0000259" key="3">
    <source>
        <dbReference type="SMART" id="SM00787"/>
    </source>
</evidence>
<name>A0A0H2SF93_9AGAM</name>
<feature type="compositionally biased region" description="Low complexity" evidence="2">
    <location>
        <begin position="212"/>
        <end position="222"/>
    </location>
</feature>
<organism evidence="4 5">
    <name type="scientific">Schizopora paradoxa</name>
    <dbReference type="NCBI Taxonomy" id="27342"/>
    <lineage>
        <taxon>Eukaryota</taxon>
        <taxon>Fungi</taxon>
        <taxon>Dikarya</taxon>
        <taxon>Basidiomycota</taxon>
        <taxon>Agaricomycotina</taxon>
        <taxon>Agaricomycetes</taxon>
        <taxon>Hymenochaetales</taxon>
        <taxon>Schizoporaceae</taxon>
        <taxon>Schizopora</taxon>
    </lineage>
</organism>
<dbReference type="InParanoid" id="A0A0H2SF93"/>
<dbReference type="Proteomes" id="UP000053477">
    <property type="component" value="Unassembled WGS sequence"/>
</dbReference>
<feature type="region of interest" description="Disordered" evidence="2">
    <location>
        <begin position="322"/>
        <end position="352"/>
    </location>
</feature>
<dbReference type="GO" id="GO:0034501">
    <property type="term" value="P:protein localization to kinetochore"/>
    <property type="evidence" value="ECO:0007669"/>
    <property type="project" value="TreeGrafter"/>
</dbReference>
<evidence type="ECO:0000256" key="2">
    <source>
        <dbReference type="SAM" id="MobiDB-lite"/>
    </source>
</evidence>
<dbReference type="STRING" id="27342.A0A0H2SF93"/>
<dbReference type="EMBL" id="KQ085882">
    <property type="protein sequence ID" value="KLO20428.1"/>
    <property type="molecule type" value="Genomic_DNA"/>
</dbReference>
<dbReference type="GO" id="GO:0007094">
    <property type="term" value="P:mitotic spindle assembly checkpoint signaling"/>
    <property type="evidence" value="ECO:0007669"/>
    <property type="project" value="TreeGrafter"/>
</dbReference>
<dbReference type="InterPro" id="IPR033338">
    <property type="entry name" value="Spc105/Spc7"/>
</dbReference>
<dbReference type="GO" id="GO:0000776">
    <property type="term" value="C:kinetochore"/>
    <property type="evidence" value="ECO:0007669"/>
    <property type="project" value="TreeGrafter"/>
</dbReference>
<feature type="compositionally biased region" description="Polar residues" evidence="2">
    <location>
        <begin position="453"/>
        <end position="464"/>
    </location>
</feature>
<evidence type="ECO:0000313" key="5">
    <source>
        <dbReference type="Proteomes" id="UP000053477"/>
    </source>
</evidence>
<feature type="compositionally biased region" description="Low complexity" evidence="2">
    <location>
        <begin position="551"/>
        <end position="574"/>
    </location>
</feature>
<dbReference type="InterPro" id="IPR013253">
    <property type="entry name" value="Spc7_domain"/>
</dbReference>
<feature type="compositionally biased region" description="Polar residues" evidence="2">
    <location>
        <begin position="526"/>
        <end position="540"/>
    </location>
</feature>
<feature type="compositionally biased region" description="Pro residues" evidence="2">
    <location>
        <begin position="112"/>
        <end position="125"/>
    </location>
</feature>
<gene>
    <name evidence="4" type="ORF">SCHPADRAFT_5978</name>
</gene>
<dbReference type="OrthoDB" id="5592879at2759"/>
<dbReference type="PANTHER" id="PTHR28260">
    <property type="entry name" value="SPINDLE POLE BODY COMPONENT SPC105"/>
    <property type="match status" value="1"/>
</dbReference>
<feature type="compositionally biased region" description="Low complexity" evidence="2">
    <location>
        <begin position="511"/>
        <end position="525"/>
    </location>
</feature>
<feature type="compositionally biased region" description="Acidic residues" evidence="2">
    <location>
        <begin position="187"/>
        <end position="196"/>
    </location>
</feature>
<keyword evidence="1" id="KW-0175">Coiled coil</keyword>
<keyword evidence="5" id="KW-1185">Reference proteome</keyword>
<feature type="region of interest" description="Disordered" evidence="2">
    <location>
        <begin position="385"/>
        <end position="600"/>
    </location>
</feature>
<feature type="compositionally biased region" description="Polar residues" evidence="2">
    <location>
        <begin position="1"/>
        <end position="18"/>
    </location>
</feature>
<dbReference type="Pfam" id="PF18210">
    <property type="entry name" value="Knl1_RWD_C"/>
    <property type="match status" value="1"/>
</dbReference>
<feature type="region of interest" description="Disordered" evidence="2">
    <location>
        <begin position="97"/>
        <end position="265"/>
    </location>
</feature>
<protein>
    <submittedName>
        <fullName evidence="4">Spc7-domain-containing protein</fullName>
    </submittedName>
</protein>
<dbReference type="SMART" id="SM00787">
    <property type="entry name" value="Spc7"/>
    <property type="match status" value="1"/>
</dbReference>
<feature type="region of interest" description="Disordered" evidence="2">
    <location>
        <begin position="285"/>
        <end position="306"/>
    </location>
</feature>
<feature type="region of interest" description="Disordered" evidence="2">
    <location>
        <begin position="1"/>
        <end position="38"/>
    </location>
</feature>
<dbReference type="Pfam" id="PF08317">
    <property type="entry name" value="Spc7"/>
    <property type="match status" value="1"/>
</dbReference>
<feature type="coiled-coil region" evidence="1">
    <location>
        <begin position="866"/>
        <end position="946"/>
    </location>
</feature>
<dbReference type="GO" id="GO:1990758">
    <property type="term" value="P:mitotic sister chromatid biorientation"/>
    <property type="evidence" value="ECO:0007669"/>
    <property type="project" value="TreeGrafter"/>
</dbReference>
<feature type="compositionally biased region" description="Pro residues" evidence="2">
    <location>
        <begin position="393"/>
        <end position="404"/>
    </location>
</feature>